<evidence type="ECO:0000259" key="3">
    <source>
        <dbReference type="PROSITE" id="PS51295"/>
    </source>
</evidence>
<evidence type="ECO:0000313" key="5">
    <source>
        <dbReference type="Proteomes" id="UP000295325"/>
    </source>
</evidence>
<dbReference type="RefSeq" id="WP_133627955.1">
    <property type="nucleotide sequence ID" value="NZ_SOAZ01000008.1"/>
</dbReference>
<dbReference type="InterPro" id="IPR051925">
    <property type="entry name" value="RNA-binding_domain"/>
</dbReference>
<dbReference type="InterPro" id="IPR017924">
    <property type="entry name" value="RNA-binding_YhbY"/>
</dbReference>
<evidence type="ECO:0000313" key="4">
    <source>
        <dbReference type="EMBL" id="TDT61214.1"/>
    </source>
</evidence>
<dbReference type="PANTHER" id="PTHR40065">
    <property type="entry name" value="RNA-BINDING PROTEIN YHBY"/>
    <property type="match status" value="1"/>
</dbReference>
<evidence type="ECO:0000256" key="2">
    <source>
        <dbReference type="PROSITE-ProRule" id="PRU00626"/>
    </source>
</evidence>
<dbReference type="OrthoDB" id="9797519at2"/>
<dbReference type="Proteomes" id="UP000295325">
    <property type="component" value="Unassembled WGS sequence"/>
</dbReference>
<accession>A0A4R7KR97</accession>
<dbReference type="SMART" id="SM01103">
    <property type="entry name" value="CRS1_YhbY"/>
    <property type="match status" value="1"/>
</dbReference>
<dbReference type="PANTHER" id="PTHR40065:SF3">
    <property type="entry name" value="RNA-BINDING PROTEIN YHBY"/>
    <property type="match status" value="1"/>
</dbReference>
<dbReference type="PROSITE" id="PS51295">
    <property type="entry name" value="CRM"/>
    <property type="match status" value="1"/>
</dbReference>
<dbReference type="AlphaFoldDB" id="A0A4R7KR97"/>
<dbReference type="GO" id="GO:0003723">
    <property type="term" value="F:RNA binding"/>
    <property type="evidence" value="ECO:0007669"/>
    <property type="project" value="UniProtKB-UniRule"/>
</dbReference>
<evidence type="ECO:0000256" key="1">
    <source>
        <dbReference type="ARBA" id="ARBA00022884"/>
    </source>
</evidence>
<gene>
    <name evidence="4" type="ORF">EDD71_108116</name>
</gene>
<dbReference type="Gene3D" id="3.30.110.60">
    <property type="entry name" value="YhbY-like"/>
    <property type="match status" value="1"/>
</dbReference>
<dbReference type="InterPro" id="IPR001890">
    <property type="entry name" value="RNA-binding_CRM"/>
</dbReference>
<name>A0A4R7KR97_9CLOT</name>
<proteinExistence type="predicted"/>
<keyword evidence="1 2" id="KW-0694">RNA-binding</keyword>
<reference evidence="4 5" key="1">
    <citation type="submission" date="2019-03" db="EMBL/GenBank/DDBJ databases">
        <title>Genomic Encyclopedia of Type Strains, Phase IV (KMG-IV): sequencing the most valuable type-strain genomes for metagenomic binning, comparative biology and taxonomic classification.</title>
        <authorList>
            <person name="Goeker M."/>
        </authorList>
    </citation>
    <scope>NUCLEOTIDE SEQUENCE [LARGE SCALE GENOMIC DNA]</scope>
    <source>
        <strain evidence="4 5">DSM 24455</strain>
    </source>
</reference>
<comment type="caution">
    <text evidence="4">The sequence shown here is derived from an EMBL/GenBank/DDBJ whole genome shotgun (WGS) entry which is preliminary data.</text>
</comment>
<keyword evidence="5" id="KW-1185">Reference proteome</keyword>
<dbReference type="EMBL" id="SOAZ01000008">
    <property type="protein sequence ID" value="TDT61214.1"/>
    <property type="molecule type" value="Genomic_DNA"/>
</dbReference>
<sequence>MLTGKQRSYLRALGNNINPVLQIGKNGIDEAFLRQVDETLEARELIKLTVLKNSLLSARECCDEICEALNAEPVQVIGNKFVIYRRAKEKPKIELPVYQKK</sequence>
<dbReference type="InterPro" id="IPR035920">
    <property type="entry name" value="YhbY-like_sf"/>
</dbReference>
<organism evidence="4 5">
    <name type="scientific">Fonticella tunisiensis</name>
    <dbReference type="NCBI Taxonomy" id="1096341"/>
    <lineage>
        <taxon>Bacteria</taxon>
        <taxon>Bacillati</taxon>
        <taxon>Bacillota</taxon>
        <taxon>Clostridia</taxon>
        <taxon>Eubacteriales</taxon>
        <taxon>Clostridiaceae</taxon>
        <taxon>Fonticella</taxon>
    </lineage>
</organism>
<dbReference type="SUPFAM" id="SSF75471">
    <property type="entry name" value="YhbY-like"/>
    <property type="match status" value="1"/>
</dbReference>
<protein>
    <submittedName>
        <fullName evidence="4">RNA-binding protein</fullName>
    </submittedName>
</protein>
<dbReference type="Pfam" id="PF01985">
    <property type="entry name" value="CRS1_YhbY"/>
    <property type="match status" value="1"/>
</dbReference>
<feature type="domain" description="CRM" evidence="3">
    <location>
        <begin position="1"/>
        <end position="96"/>
    </location>
</feature>
<dbReference type="NCBIfam" id="TIGR00253">
    <property type="entry name" value="RNA_bind_YhbY"/>
    <property type="match status" value="1"/>
</dbReference>